<accession>A0ABN7WC68</accession>
<gene>
    <name evidence="1" type="ORF">GMARGA_LOCUS29068</name>
</gene>
<sequence>TKLLIVLEYELRFFNESLSTDICNWCCMKKNECPCPEYDKKFGCKKEKPRKWQPENSRITEEESIDEYYEWKNNWKWESTYYENYKWYELCYDAKRYSKSTSHNFRDCKYKKKGFWKEKSFEVDWGKKFKCSFCSTKYSPKFHIEGYQCLKSLDIGIQIGIKMVKIIRIKSSCNFDYLDNFGQNFYF</sequence>
<evidence type="ECO:0000313" key="2">
    <source>
        <dbReference type="Proteomes" id="UP000789901"/>
    </source>
</evidence>
<organism evidence="1 2">
    <name type="scientific">Gigaspora margarita</name>
    <dbReference type="NCBI Taxonomy" id="4874"/>
    <lineage>
        <taxon>Eukaryota</taxon>
        <taxon>Fungi</taxon>
        <taxon>Fungi incertae sedis</taxon>
        <taxon>Mucoromycota</taxon>
        <taxon>Glomeromycotina</taxon>
        <taxon>Glomeromycetes</taxon>
        <taxon>Diversisporales</taxon>
        <taxon>Gigasporaceae</taxon>
        <taxon>Gigaspora</taxon>
    </lineage>
</organism>
<reference evidence="1 2" key="1">
    <citation type="submission" date="2021-06" db="EMBL/GenBank/DDBJ databases">
        <authorList>
            <person name="Kallberg Y."/>
            <person name="Tangrot J."/>
            <person name="Rosling A."/>
        </authorList>
    </citation>
    <scope>NUCLEOTIDE SEQUENCE [LARGE SCALE GENOMIC DNA]</scope>
    <source>
        <strain evidence="1 2">120-4 pot B 10/14</strain>
    </source>
</reference>
<comment type="caution">
    <text evidence="1">The sequence shown here is derived from an EMBL/GenBank/DDBJ whole genome shotgun (WGS) entry which is preliminary data.</text>
</comment>
<proteinExistence type="predicted"/>
<feature type="non-terminal residue" evidence="1">
    <location>
        <position position="1"/>
    </location>
</feature>
<evidence type="ECO:0000313" key="1">
    <source>
        <dbReference type="EMBL" id="CAG8826237.1"/>
    </source>
</evidence>
<name>A0ABN7WC68_GIGMA</name>
<protein>
    <submittedName>
        <fullName evidence="1">14961_t:CDS:1</fullName>
    </submittedName>
</protein>
<dbReference type="Proteomes" id="UP000789901">
    <property type="component" value="Unassembled WGS sequence"/>
</dbReference>
<dbReference type="EMBL" id="CAJVQB010038437">
    <property type="protein sequence ID" value="CAG8826237.1"/>
    <property type="molecule type" value="Genomic_DNA"/>
</dbReference>
<keyword evidence="2" id="KW-1185">Reference proteome</keyword>